<protein>
    <submittedName>
        <fullName evidence="1">Uncharacterized protein</fullName>
    </submittedName>
</protein>
<reference evidence="1" key="1">
    <citation type="submission" date="2021-05" db="EMBL/GenBank/DDBJ databases">
        <authorList>
            <person name="Pietrasiak N."/>
            <person name="Ward R."/>
            <person name="Stajich J.E."/>
            <person name="Kurbessoian T."/>
        </authorList>
    </citation>
    <scope>NUCLEOTIDE SEQUENCE</scope>
    <source>
        <strain evidence="1">UHER 2000/2452</strain>
    </source>
</reference>
<evidence type="ECO:0000313" key="1">
    <source>
        <dbReference type="EMBL" id="MBW4660853.1"/>
    </source>
</evidence>
<dbReference type="InterPro" id="IPR037257">
    <property type="entry name" value="T2SS_E_N_sf"/>
</dbReference>
<comment type="caution">
    <text evidence="1">The sequence shown here is derived from an EMBL/GenBank/DDBJ whole genome shotgun (WGS) entry which is preliminary data.</text>
</comment>
<dbReference type="SUPFAM" id="SSF160246">
    <property type="entry name" value="EspE N-terminal domain-like"/>
    <property type="match status" value="1"/>
</dbReference>
<gene>
    <name evidence="1" type="ORF">KME15_19440</name>
</gene>
<dbReference type="EMBL" id="JAHHHD010000027">
    <property type="protein sequence ID" value="MBW4660853.1"/>
    <property type="molecule type" value="Genomic_DNA"/>
</dbReference>
<evidence type="ECO:0000313" key="2">
    <source>
        <dbReference type="Proteomes" id="UP000757435"/>
    </source>
</evidence>
<name>A0A951QDR3_9CYAN</name>
<sequence>MLKHLKLGEVLAQHKLISQDELQPILENQPHSSKRIGELLVERSLISPDDLNNALKEQYWRDRGYWVIG</sequence>
<accession>A0A951QDR3</accession>
<organism evidence="1 2">
    <name type="scientific">Drouetiella hepatica Uher 2000/2452</name>
    <dbReference type="NCBI Taxonomy" id="904376"/>
    <lineage>
        <taxon>Bacteria</taxon>
        <taxon>Bacillati</taxon>
        <taxon>Cyanobacteriota</taxon>
        <taxon>Cyanophyceae</taxon>
        <taxon>Oculatellales</taxon>
        <taxon>Oculatellaceae</taxon>
        <taxon>Drouetiella</taxon>
    </lineage>
</organism>
<reference evidence="1" key="2">
    <citation type="journal article" date="2022" name="Microbiol. Resour. Announc.">
        <title>Metagenome Sequencing to Explore Phylogenomics of Terrestrial Cyanobacteria.</title>
        <authorList>
            <person name="Ward R.D."/>
            <person name="Stajich J.E."/>
            <person name="Johansen J.R."/>
            <person name="Huntemann M."/>
            <person name="Clum A."/>
            <person name="Foster B."/>
            <person name="Foster B."/>
            <person name="Roux S."/>
            <person name="Palaniappan K."/>
            <person name="Varghese N."/>
            <person name="Mukherjee S."/>
            <person name="Reddy T.B.K."/>
            <person name="Daum C."/>
            <person name="Copeland A."/>
            <person name="Chen I.A."/>
            <person name="Ivanova N.N."/>
            <person name="Kyrpides N.C."/>
            <person name="Shapiro N."/>
            <person name="Eloe-Fadrosh E.A."/>
            <person name="Pietrasiak N."/>
        </authorList>
    </citation>
    <scope>NUCLEOTIDE SEQUENCE</scope>
    <source>
        <strain evidence="1">UHER 2000/2452</strain>
    </source>
</reference>
<proteinExistence type="predicted"/>
<dbReference type="Proteomes" id="UP000757435">
    <property type="component" value="Unassembled WGS sequence"/>
</dbReference>
<dbReference type="AlphaFoldDB" id="A0A951QDR3"/>